<protein>
    <submittedName>
        <fullName evidence="5">Rab family GTPase</fullName>
    </submittedName>
</protein>
<gene>
    <name evidence="5" type="ORF">CfP315_0591</name>
</gene>
<dbReference type="CDD" id="cd00154">
    <property type="entry name" value="Rab"/>
    <property type="match status" value="1"/>
</dbReference>
<dbReference type="SMART" id="SM00175">
    <property type="entry name" value="RAB"/>
    <property type="match status" value="1"/>
</dbReference>
<reference evidence="5" key="1">
    <citation type="journal article" date="2023" name="ISME J.">
        <title>Emergence of putative energy parasites within Clostridia revealed by genome analysis of a novel endosymbiotic clade.</title>
        <authorList>
            <person name="Takahashi K."/>
            <person name="Kuwahara H."/>
            <person name="Horikawa Y."/>
            <person name="Izawa K."/>
            <person name="Kato D."/>
            <person name="Inagaki T."/>
            <person name="Yuki M."/>
            <person name="Ohkuma M."/>
            <person name="Hongoh Y."/>
        </authorList>
    </citation>
    <scope>NUCLEOTIDE SEQUENCE</scope>
    <source>
        <strain evidence="5">CfP3-15</strain>
    </source>
</reference>
<accession>A0AA48IH01</accession>
<dbReference type="InterPro" id="IPR027417">
    <property type="entry name" value="P-loop_NTPase"/>
</dbReference>
<feature type="region of interest" description="Disordered" evidence="3">
    <location>
        <begin position="57"/>
        <end position="91"/>
    </location>
</feature>
<dbReference type="KEGG" id="ips:CfP315_0591"/>
<feature type="transmembrane region" description="Helical" evidence="4">
    <location>
        <begin position="105"/>
        <end position="124"/>
    </location>
</feature>
<dbReference type="EMBL" id="AP027924">
    <property type="protein sequence ID" value="BED92020.1"/>
    <property type="molecule type" value="Genomic_DNA"/>
</dbReference>
<dbReference type="InterPro" id="IPR001806">
    <property type="entry name" value="Small_GTPase"/>
</dbReference>
<dbReference type="PANTHER" id="PTHR47978">
    <property type="match status" value="1"/>
</dbReference>
<evidence type="ECO:0000256" key="4">
    <source>
        <dbReference type="SAM" id="Phobius"/>
    </source>
</evidence>
<dbReference type="PROSITE" id="PS51419">
    <property type="entry name" value="RAB"/>
    <property type="match status" value="1"/>
</dbReference>
<dbReference type="PRINTS" id="PR00449">
    <property type="entry name" value="RASTRNSFRMNG"/>
</dbReference>
<dbReference type="InterPro" id="IPR005225">
    <property type="entry name" value="Small_GTP-bd"/>
</dbReference>
<keyword evidence="4" id="KW-0472">Membrane</keyword>
<dbReference type="Gene3D" id="3.40.50.300">
    <property type="entry name" value="P-loop containing nucleotide triphosphate hydrolases"/>
    <property type="match status" value="1"/>
</dbReference>
<keyword evidence="4" id="KW-0812">Transmembrane</keyword>
<dbReference type="GO" id="GO:0003924">
    <property type="term" value="F:GTPase activity"/>
    <property type="evidence" value="ECO:0007669"/>
    <property type="project" value="InterPro"/>
</dbReference>
<feature type="compositionally biased region" description="Basic and acidic residues" evidence="3">
    <location>
        <begin position="79"/>
        <end position="91"/>
    </location>
</feature>
<dbReference type="GO" id="GO:0005525">
    <property type="term" value="F:GTP binding"/>
    <property type="evidence" value="ECO:0007669"/>
    <property type="project" value="UniProtKB-KW"/>
</dbReference>
<evidence type="ECO:0000256" key="3">
    <source>
        <dbReference type="SAM" id="MobiDB-lite"/>
    </source>
</evidence>
<evidence type="ECO:0000256" key="1">
    <source>
        <dbReference type="ARBA" id="ARBA00022741"/>
    </source>
</evidence>
<keyword evidence="1" id="KW-0547">Nucleotide-binding</keyword>
<sequence>MKKESNGVGENKNSKKINKNNKIISSILAVVMCCQSFVGAGPPLNTDNTVDIVESSISKNENENENGLKGSEDDNENSNVKEDGSDNNKKSKGILEKIKDNCFELAVGGLGLVVLCAAGFALWFRKLNDKNPHNVEEPKVNPSKIVDPSKIEIAAYHNLKVVLVGDSGVGKTCFYNRLLNNKFKENTEPTFSVNFENKRQANNEDQEFELRIFDTVGREDFRNVLGIYISNAEVICVCFDLNKKNGGYTVGDGTIVGYLSSWVKTGKDRSPNARFMFIGCKSDFEQEANGDDEIENAISSLELGNKVIKDSNNNDRSFFKTSAKSGNGVKEVLNAISSNVTVEE</sequence>
<evidence type="ECO:0000256" key="2">
    <source>
        <dbReference type="ARBA" id="ARBA00023134"/>
    </source>
</evidence>
<dbReference type="SMART" id="SM00173">
    <property type="entry name" value="RAS"/>
    <property type="match status" value="1"/>
</dbReference>
<dbReference type="NCBIfam" id="TIGR00231">
    <property type="entry name" value="small_GTP"/>
    <property type="match status" value="1"/>
</dbReference>
<keyword evidence="4" id="KW-1133">Transmembrane helix</keyword>
<proteinExistence type="predicted"/>
<dbReference type="SUPFAM" id="SSF52540">
    <property type="entry name" value="P-loop containing nucleoside triphosphate hydrolases"/>
    <property type="match status" value="1"/>
</dbReference>
<dbReference type="SMART" id="SM00174">
    <property type="entry name" value="RHO"/>
    <property type="match status" value="1"/>
</dbReference>
<organism evidence="5">
    <name type="scientific">Candidatus Improbicoccus pseudotrichonymphae</name>
    <dbReference type="NCBI Taxonomy" id="3033792"/>
    <lineage>
        <taxon>Bacteria</taxon>
        <taxon>Bacillati</taxon>
        <taxon>Bacillota</taxon>
        <taxon>Clostridia</taxon>
        <taxon>Candidatus Improbicoccus</taxon>
    </lineage>
</organism>
<evidence type="ECO:0000313" key="5">
    <source>
        <dbReference type="EMBL" id="BED92020.1"/>
    </source>
</evidence>
<dbReference type="AlphaFoldDB" id="A0AA48IH01"/>
<dbReference type="Proteomes" id="UP001337580">
    <property type="component" value="Chromosome"/>
</dbReference>
<keyword evidence="2" id="KW-0342">GTP-binding</keyword>
<dbReference type="Pfam" id="PF00071">
    <property type="entry name" value="Ras"/>
    <property type="match status" value="1"/>
</dbReference>
<name>A0AA48IH01_9FIRM</name>